<proteinExistence type="predicted"/>
<dbReference type="Gene3D" id="3.60.160.10">
    <property type="entry name" value="Mitochondrial biogenesis AIM24"/>
    <property type="match status" value="1"/>
</dbReference>
<organism evidence="1 2">
    <name type="scientific">Arenimonas terrae</name>
    <dbReference type="NCBI Taxonomy" id="2546226"/>
    <lineage>
        <taxon>Bacteria</taxon>
        <taxon>Pseudomonadati</taxon>
        <taxon>Pseudomonadota</taxon>
        <taxon>Gammaproteobacteria</taxon>
        <taxon>Lysobacterales</taxon>
        <taxon>Lysobacteraceae</taxon>
        <taxon>Arenimonas</taxon>
    </lineage>
</organism>
<name>A0A5C4RSG9_9GAMM</name>
<protein>
    <submittedName>
        <fullName evidence="1">AIM24 family protein</fullName>
    </submittedName>
</protein>
<comment type="caution">
    <text evidence="1">The sequence shown here is derived from an EMBL/GenBank/DDBJ whole genome shotgun (WGS) entry which is preliminary data.</text>
</comment>
<dbReference type="Proteomes" id="UP000305760">
    <property type="component" value="Unassembled WGS sequence"/>
</dbReference>
<dbReference type="InterPro" id="IPR002838">
    <property type="entry name" value="AIM24"/>
</dbReference>
<reference evidence="1 2" key="1">
    <citation type="submission" date="2019-03" db="EMBL/GenBank/DDBJ databases">
        <title>Arenimonas daejeonensis sp. nov., isolated from compost.</title>
        <authorList>
            <person name="Jeon C.O."/>
        </authorList>
    </citation>
    <scope>NUCLEOTIDE SEQUENCE [LARGE SCALE GENOMIC DNA]</scope>
    <source>
        <strain evidence="1 2">R29</strain>
    </source>
</reference>
<dbReference type="InterPro" id="IPR036983">
    <property type="entry name" value="AIM24_sf"/>
</dbReference>
<accession>A0A5C4RSG9</accession>
<evidence type="ECO:0000313" key="2">
    <source>
        <dbReference type="Proteomes" id="UP000305760"/>
    </source>
</evidence>
<dbReference type="Pfam" id="PF01987">
    <property type="entry name" value="AIM24"/>
    <property type="match status" value="1"/>
</dbReference>
<dbReference type="SUPFAM" id="SSF51219">
    <property type="entry name" value="TRAP-like"/>
    <property type="match status" value="1"/>
</dbReference>
<keyword evidence="2" id="KW-1185">Reference proteome</keyword>
<gene>
    <name evidence="1" type="ORF">E1B00_00255</name>
</gene>
<dbReference type="EMBL" id="SMDR01000001">
    <property type="protein sequence ID" value="TNJ34263.1"/>
    <property type="molecule type" value="Genomic_DNA"/>
</dbReference>
<dbReference type="InterPro" id="IPR016031">
    <property type="entry name" value="Trp_RNA-bd_attenuator-like_dom"/>
</dbReference>
<evidence type="ECO:0000313" key="1">
    <source>
        <dbReference type="EMBL" id="TNJ34263.1"/>
    </source>
</evidence>
<dbReference type="OrthoDB" id="8707822at2"/>
<dbReference type="AlphaFoldDB" id="A0A5C4RSG9"/>
<dbReference type="PANTHER" id="PTHR38074:SF1">
    <property type="entry name" value="ALTERED INHERITANCE OF MITOCHONDRIA PROTEIN 24, MITOCHONDRIAL"/>
    <property type="match status" value="1"/>
</dbReference>
<sequence>MVGHPLRVPGDIAAARGPGLVFGLPAAGVPPLAIKTLDQFLAESAQKDASPDAFELENPRMLEVRLAGRVWTKAGAMVAYHGDVRFTRQGLAEQGLATLLKKAVSGEGMRLMKAEGKGRVYVADSGKKVTLLRLQGDTIFVNGNDVLAFEDGIESEITMMKRMAGMMSGGLFNVRLSGSGLVAITSHYEPLTLRVSRKDGPIFTDPNATVAWSGGLRPEVATDITLGTLFGRGSGESIQLKFHGEGWVVVQPYEEVYFQQRGG</sequence>
<dbReference type="PANTHER" id="PTHR38074">
    <property type="entry name" value="ALTERED INHERITANCE OF MITOCHONDRIA PROTEIN 24, MITOCHONDRIAL"/>
    <property type="match status" value="1"/>
</dbReference>